<comment type="caution">
    <text evidence="3">The sequence shown here is derived from an EMBL/GenBank/DDBJ whole genome shotgun (WGS) entry which is preliminary data.</text>
</comment>
<evidence type="ECO:0000313" key="4">
    <source>
        <dbReference type="Proteomes" id="UP000518288"/>
    </source>
</evidence>
<keyword evidence="1" id="KW-0547">Nucleotide-binding</keyword>
<evidence type="ECO:0000256" key="1">
    <source>
        <dbReference type="PROSITE-ProRule" id="PRU00409"/>
    </source>
</evidence>
<dbReference type="InterPro" id="IPR013815">
    <property type="entry name" value="ATP_grasp_subdomain_1"/>
</dbReference>
<dbReference type="InterPro" id="IPR011761">
    <property type="entry name" value="ATP-grasp"/>
</dbReference>
<gene>
    <name evidence="3" type="ORF">BDD16_000965</name>
</gene>
<name>A0A7Y9UB03_9BURK</name>
<accession>A0A7Y9UB03</accession>
<keyword evidence="4" id="KW-1185">Reference proteome</keyword>
<reference evidence="3 4" key="1">
    <citation type="submission" date="2020-07" db="EMBL/GenBank/DDBJ databases">
        <title>Genomic Encyclopedia of Archaeal and Bacterial Type Strains, Phase II (KMG-II): from individual species to whole genera.</title>
        <authorList>
            <person name="Goeker M."/>
        </authorList>
    </citation>
    <scope>NUCLEOTIDE SEQUENCE [LARGE SCALE GENOMIC DNA]</scope>
    <source>
        <strain evidence="3 4">DSM 21226</strain>
    </source>
</reference>
<dbReference type="EMBL" id="JACCFH010000001">
    <property type="protein sequence ID" value="NYG31979.1"/>
    <property type="molecule type" value="Genomic_DNA"/>
</dbReference>
<keyword evidence="3" id="KW-0436">Ligase</keyword>
<dbReference type="GO" id="GO:0046872">
    <property type="term" value="F:metal ion binding"/>
    <property type="evidence" value="ECO:0007669"/>
    <property type="project" value="InterPro"/>
</dbReference>
<dbReference type="SUPFAM" id="SSF56059">
    <property type="entry name" value="Glutathione synthetase ATP-binding domain-like"/>
    <property type="match status" value="1"/>
</dbReference>
<dbReference type="PROSITE" id="PS50975">
    <property type="entry name" value="ATP_GRASP"/>
    <property type="match status" value="1"/>
</dbReference>
<evidence type="ECO:0000313" key="3">
    <source>
        <dbReference type="EMBL" id="NYG31979.1"/>
    </source>
</evidence>
<dbReference type="Pfam" id="PF15632">
    <property type="entry name" value="ATPgrasp_Ter"/>
    <property type="match status" value="1"/>
</dbReference>
<feature type="domain" description="ATP-grasp" evidence="2">
    <location>
        <begin position="132"/>
        <end position="330"/>
    </location>
</feature>
<dbReference type="GO" id="GO:0016874">
    <property type="term" value="F:ligase activity"/>
    <property type="evidence" value="ECO:0007669"/>
    <property type="project" value="UniProtKB-KW"/>
</dbReference>
<evidence type="ECO:0000259" key="2">
    <source>
        <dbReference type="PROSITE" id="PS50975"/>
    </source>
</evidence>
<protein>
    <submittedName>
        <fullName evidence="3">Putative ATP-grasp superfamily ATP-dependent carboligase</fullName>
    </submittedName>
</protein>
<dbReference type="Gene3D" id="3.30.1490.20">
    <property type="entry name" value="ATP-grasp fold, A domain"/>
    <property type="match status" value="1"/>
</dbReference>
<keyword evidence="1" id="KW-0067">ATP-binding</keyword>
<dbReference type="Gene3D" id="3.30.470.20">
    <property type="entry name" value="ATP-grasp fold, B domain"/>
    <property type="match status" value="1"/>
</dbReference>
<dbReference type="Proteomes" id="UP000518288">
    <property type="component" value="Unassembled WGS sequence"/>
</dbReference>
<sequence length="410" mass="45191">MYNNISPAVGCQPAVVLACAGAPEGDLNLVRSLGEQGVPVIVLGEYADPPSRYSRYCIEFVQVPDFGGHPQELLAALAELSRRHGGPLPVFPSADPDLEALSRLGDATRPYMRSTMADPALVLTLMDKGAFSELATRAGLPVPRTFTPHSLAEAEQGAGMLTYPAIVKPSLPTSWRHPALPRAISLAKAIVVESHGELMDICRTVAPWGLALILQEYVPGDDAEHYDVHAFIDQHGEARATFCGRKWRIQPPHVGSGCYVESLHEPALEAMVADLLQRIGYRGIANLNFKRHSRTGEFKLLEINARVSQWSILTTRSGVNLPWMAYRDVCGLAQEAPPPRQSGLWYVSGKSDFRAVRGYVREGLWTWSGYLRSLLKRPMVCQVLSLRDPGPARQLTLRWIAEKMRLRSPS</sequence>
<dbReference type="GO" id="GO:0005524">
    <property type="term" value="F:ATP binding"/>
    <property type="evidence" value="ECO:0007669"/>
    <property type="project" value="UniProtKB-UniRule"/>
</dbReference>
<dbReference type="AlphaFoldDB" id="A0A7Y9UB03"/>
<proteinExistence type="predicted"/>
<dbReference type="RefSeq" id="WP_179632921.1">
    <property type="nucleotide sequence ID" value="NZ_JACCFH010000001.1"/>
</dbReference>
<organism evidence="3 4">
    <name type="scientific">Sphaerotilus montanus</name>
    <dbReference type="NCBI Taxonomy" id="522889"/>
    <lineage>
        <taxon>Bacteria</taxon>
        <taxon>Pseudomonadati</taxon>
        <taxon>Pseudomonadota</taxon>
        <taxon>Betaproteobacteria</taxon>
        <taxon>Burkholderiales</taxon>
        <taxon>Sphaerotilaceae</taxon>
        <taxon>Sphaerotilus</taxon>
    </lineage>
</organism>